<accession>A0AAV4PSP5</accession>
<evidence type="ECO:0000313" key="1">
    <source>
        <dbReference type="EMBL" id="GIX98960.1"/>
    </source>
</evidence>
<protein>
    <submittedName>
        <fullName evidence="1">Uncharacterized protein</fullName>
    </submittedName>
</protein>
<evidence type="ECO:0000313" key="2">
    <source>
        <dbReference type="Proteomes" id="UP001054945"/>
    </source>
</evidence>
<keyword evidence="2" id="KW-1185">Reference proteome</keyword>
<gene>
    <name evidence="1" type="ORF">CEXT_675741</name>
</gene>
<dbReference type="Proteomes" id="UP001054945">
    <property type="component" value="Unassembled WGS sequence"/>
</dbReference>
<dbReference type="AlphaFoldDB" id="A0AAV4PSP5"/>
<comment type="caution">
    <text evidence="1">The sequence shown here is derived from an EMBL/GenBank/DDBJ whole genome shotgun (WGS) entry which is preliminary data.</text>
</comment>
<name>A0AAV4PSP5_CAEEX</name>
<sequence>MENPNPTECVNSVIWSQVTKKLYLGRLKSNQNLTPLHKLCYLFLEETRNAVCFRVEWVNFYLSCASVFAEKISAGLWRQNLRSGDSGSLFF</sequence>
<reference evidence="1 2" key="1">
    <citation type="submission" date="2021-06" db="EMBL/GenBank/DDBJ databases">
        <title>Caerostris extrusa draft genome.</title>
        <authorList>
            <person name="Kono N."/>
            <person name="Arakawa K."/>
        </authorList>
    </citation>
    <scope>NUCLEOTIDE SEQUENCE [LARGE SCALE GENOMIC DNA]</scope>
</reference>
<organism evidence="1 2">
    <name type="scientific">Caerostris extrusa</name>
    <name type="common">Bark spider</name>
    <name type="synonym">Caerostris bankana</name>
    <dbReference type="NCBI Taxonomy" id="172846"/>
    <lineage>
        <taxon>Eukaryota</taxon>
        <taxon>Metazoa</taxon>
        <taxon>Ecdysozoa</taxon>
        <taxon>Arthropoda</taxon>
        <taxon>Chelicerata</taxon>
        <taxon>Arachnida</taxon>
        <taxon>Araneae</taxon>
        <taxon>Araneomorphae</taxon>
        <taxon>Entelegynae</taxon>
        <taxon>Araneoidea</taxon>
        <taxon>Araneidae</taxon>
        <taxon>Caerostris</taxon>
    </lineage>
</organism>
<proteinExistence type="predicted"/>
<dbReference type="EMBL" id="BPLR01004988">
    <property type="protein sequence ID" value="GIX98960.1"/>
    <property type="molecule type" value="Genomic_DNA"/>
</dbReference>